<keyword evidence="2" id="KW-1185">Reference proteome</keyword>
<evidence type="ECO:0000313" key="2">
    <source>
        <dbReference type="Proteomes" id="UP000828048"/>
    </source>
</evidence>
<organism evidence="1 2">
    <name type="scientific">Vaccinium darrowii</name>
    <dbReference type="NCBI Taxonomy" id="229202"/>
    <lineage>
        <taxon>Eukaryota</taxon>
        <taxon>Viridiplantae</taxon>
        <taxon>Streptophyta</taxon>
        <taxon>Embryophyta</taxon>
        <taxon>Tracheophyta</taxon>
        <taxon>Spermatophyta</taxon>
        <taxon>Magnoliopsida</taxon>
        <taxon>eudicotyledons</taxon>
        <taxon>Gunneridae</taxon>
        <taxon>Pentapetalae</taxon>
        <taxon>asterids</taxon>
        <taxon>Ericales</taxon>
        <taxon>Ericaceae</taxon>
        <taxon>Vaccinioideae</taxon>
        <taxon>Vaccinieae</taxon>
        <taxon>Vaccinium</taxon>
    </lineage>
</organism>
<dbReference type="Proteomes" id="UP000828048">
    <property type="component" value="Chromosome 4"/>
</dbReference>
<gene>
    <name evidence="1" type="ORF">Vadar_025747</name>
</gene>
<reference evidence="1 2" key="1">
    <citation type="journal article" date="2021" name="Hortic Res">
        <title>High-quality reference genome and annotation aids understanding of berry development for evergreen blueberry (Vaccinium darrowii).</title>
        <authorList>
            <person name="Yu J."/>
            <person name="Hulse-Kemp A.M."/>
            <person name="Babiker E."/>
            <person name="Staton M."/>
        </authorList>
    </citation>
    <scope>NUCLEOTIDE SEQUENCE [LARGE SCALE GENOMIC DNA]</scope>
    <source>
        <strain evidence="2">cv. NJ 8807/NJ 8810</strain>
        <tissue evidence="1">Young leaf</tissue>
    </source>
</reference>
<protein>
    <submittedName>
        <fullName evidence="1">Uncharacterized protein</fullName>
    </submittedName>
</protein>
<name>A0ACB7Z7P4_9ERIC</name>
<comment type="caution">
    <text evidence="1">The sequence shown here is derived from an EMBL/GenBank/DDBJ whole genome shotgun (WGS) entry which is preliminary data.</text>
</comment>
<evidence type="ECO:0000313" key="1">
    <source>
        <dbReference type="EMBL" id="KAH7861407.1"/>
    </source>
</evidence>
<sequence>MGLLLSPLTPKSSQLELQHIVVAMNDDQTETIDDDDDELTFFMMMMTTTVMSSMTTRSSLQNCQVNSDSPPGRVIVPTKVMTGEGVRLLGVGFRWFGSAFPPFGDFAETVEDALSKLLAVSGSGRCEMDSFEASTIVFNRIRKLEPENVTNKIVGYLLLQDCRQEMIRLAFGPDHLIHNLINKIKIQLELVSKPSVSIPMNPVPIAGHPFMRFSPASSPTTLRLPNPYWKSQLNSEPIHNPHFVPIAFSDSVPEDFRLENRNHFMGLEDQLEPFDIGNQSFASDFYNPEAAFSRSHRSPTEFPMKVCHYFNKGFCKHGSNCRYFHGNPFPDTFSQMFSPRSNEFDNEDQVFSPRSLERLESEITELLKSRRGNPVSIASLPMLYYEKYGRTLQAEGYLTESQRHGKAGFSLTKLLARLKNSVRLIDRPHGQHSVVLAEDAPKYMENWGERNDPGPIVTGSRQIYLTFPAESTFTEEDVSNYFDSFGPVQDVRIPCQQKRMFGFVTFASADTVRMILSRGNPHFVCGARVLVKPYREKSKLFDRNHPEKFEQQVHDSLYFDMDSEIHPRWESLRLMRTPFVEENERALEVQARRLSELQLSRKPLANQESYFGYSMEDLKGSEGHSKFSSAERFNHLLDVLTCEPASDDNPKCIRINHTDQESSQGVNLPESPFASQILLFVPLDKLRAKYIPAEVRNTRSIYILLPVIRVEGGRNQEHDTAK</sequence>
<proteinExistence type="predicted"/>
<dbReference type="EMBL" id="CM037154">
    <property type="protein sequence ID" value="KAH7861407.1"/>
    <property type="molecule type" value="Genomic_DNA"/>
</dbReference>
<accession>A0ACB7Z7P4</accession>